<dbReference type="InterPro" id="IPR001782">
    <property type="entry name" value="Flag_FlgI"/>
</dbReference>
<accession>A0A143PP76</accession>
<evidence type="ECO:0000256" key="3">
    <source>
        <dbReference type="ARBA" id="ARBA00022729"/>
    </source>
</evidence>
<evidence type="ECO:0000256" key="2">
    <source>
        <dbReference type="ARBA" id="ARBA00004117"/>
    </source>
</evidence>
<dbReference type="GO" id="GO:0005198">
    <property type="term" value="F:structural molecule activity"/>
    <property type="evidence" value="ECO:0007669"/>
    <property type="project" value="InterPro"/>
</dbReference>
<dbReference type="PANTHER" id="PTHR30381">
    <property type="entry name" value="FLAGELLAR P-RING PERIPLASMIC PROTEIN FLGI"/>
    <property type="match status" value="1"/>
</dbReference>
<reference evidence="7" key="2">
    <citation type="submission" date="2016-04" db="EMBL/GenBank/DDBJ databases">
        <title>First Complete Genome Sequence of a Subdivision 6 Acidobacterium.</title>
        <authorList>
            <person name="Huang S."/>
            <person name="Vieira S."/>
            <person name="Bunk B."/>
            <person name="Riedel T."/>
            <person name="Sproeer C."/>
            <person name="Overmann J."/>
        </authorList>
    </citation>
    <scope>NUCLEOTIDE SEQUENCE [LARGE SCALE GENOMIC DNA]</scope>
    <source>
        <strain evidence="7">DSM 100886 HEG_-6_39</strain>
    </source>
</reference>
<dbReference type="PRINTS" id="PR01010">
    <property type="entry name" value="FLGPRINGFLGI"/>
</dbReference>
<dbReference type="EMBL" id="CP015136">
    <property type="protein sequence ID" value="AMY10412.1"/>
    <property type="molecule type" value="Genomic_DNA"/>
</dbReference>
<evidence type="ECO:0000313" key="7">
    <source>
        <dbReference type="Proteomes" id="UP000076079"/>
    </source>
</evidence>
<comment type="subunit">
    <text evidence="5">The basal body constitutes a major portion of the flagellar organelle and consists of four rings (L,P,S, and M) mounted on a central rod.</text>
</comment>
<dbReference type="AlphaFoldDB" id="A0A143PP76"/>
<reference evidence="6 7" key="1">
    <citation type="journal article" date="2016" name="Genome Announc.">
        <title>First Complete Genome Sequence of a Subdivision 6 Acidobacterium Strain.</title>
        <authorList>
            <person name="Huang S."/>
            <person name="Vieira S."/>
            <person name="Bunk B."/>
            <person name="Riedel T."/>
            <person name="Sproer C."/>
            <person name="Overmann J."/>
        </authorList>
    </citation>
    <scope>NUCLEOTIDE SEQUENCE [LARGE SCALE GENOMIC DNA]</scope>
    <source>
        <strain evidence="7">DSM 100886 HEG_-6_39</strain>
    </source>
</reference>
<keyword evidence="4 5" id="KW-0975">Bacterial flagellum</keyword>
<dbReference type="GO" id="GO:0071973">
    <property type="term" value="P:bacterial-type flagellum-dependent cell motility"/>
    <property type="evidence" value="ECO:0007669"/>
    <property type="project" value="InterPro"/>
</dbReference>
<organism evidence="6 7">
    <name type="scientific">Luteitalea pratensis</name>
    <dbReference type="NCBI Taxonomy" id="1855912"/>
    <lineage>
        <taxon>Bacteria</taxon>
        <taxon>Pseudomonadati</taxon>
        <taxon>Acidobacteriota</taxon>
        <taxon>Vicinamibacteria</taxon>
        <taxon>Vicinamibacterales</taxon>
        <taxon>Vicinamibacteraceae</taxon>
        <taxon>Luteitalea</taxon>
    </lineage>
</organism>
<sequence precursor="true">MSRVICAVLMATVVLGSAPLRARSGASMRVKDIASLVGVRPTPLIGYGLVIGLNRTGDKRQTLFTNVSLANTLERFGVVVTPEMMKVENIAAVMVSSELPPFARPGVRLDILVSSIGDARSLQGGTLVPTPLRGMDGQVVALAQGPLTLGGFGAGNAANGVQVNHLTAGRVPGGGLVQVQPRTTVPDGEQVMLALNTPDFSTASRLAAAVDGALGVGTAKALDPATVSIAVPAHFRGNIPELMARIEPLPVESDMPARVVINERTGTVVIGAQVTLGAAAVAHGSLAVRISTRFDVSQPNASWGPSRADTVVVPNQNVDVSERDARLIALDEGVTLDAVVRALNSLGVTPRDIIAIVQALKAAGSLRAEIVII</sequence>
<dbReference type="STRING" id="1855912.LuPra_03642"/>
<evidence type="ECO:0000313" key="6">
    <source>
        <dbReference type="EMBL" id="AMY10412.1"/>
    </source>
</evidence>
<dbReference type="KEGG" id="abac:LuPra_03642"/>
<dbReference type="PATRIC" id="fig|1813736.3.peg.3851"/>
<dbReference type="GO" id="GO:0030288">
    <property type="term" value="C:outer membrane-bounded periplasmic space"/>
    <property type="evidence" value="ECO:0007669"/>
    <property type="project" value="InterPro"/>
</dbReference>
<name>A0A143PP76_LUTPR</name>
<comment type="subcellular location">
    <subcellularLocation>
        <location evidence="2 5">Bacterial flagellum basal body</location>
    </subcellularLocation>
</comment>
<proteinExistence type="inferred from homology"/>
<evidence type="ECO:0000256" key="4">
    <source>
        <dbReference type="ARBA" id="ARBA00023143"/>
    </source>
</evidence>
<dbReference type="HAMAP" id="MF_00416">
    <property type="entry name" value="FlgI"/>
    <property type="match status" value="1"/>
</dbReference>
<evidence type="ECO:0000256" key="1">
    <source>
        <dbReference type="ARBA" id="ARBA00002591"/>
    </source>
</evidence>
<keyword evidence="7" id="KW-1185">Reference proteome</keyword>
<dbReference type="Proteomes" id="UP000076079">
    <property type="component" value="Chromosome"/>
</dbReference>
<dbReference type="PANTHER" id="PTHR30381:SF0">
    <property type="entry name" value="FLAGELLAR P-RING PROTEIN"/>
    <property type="match status" value="1"/>
</dbReference>
<protein>
    <recommendedName>
        <fullName evidence="5">Flagellar P-ring protein</fullName>
    </recommendedName>
    <alternativeName>
        <fullName evidence="5">Basal body P-ring protein</fullName>
    </alternativeName>
</protein>
<dbReference type="GO" id="GO:0009428">
    <property type="term" value="C:bacterial-type flagellum basal body, distal rod, P ring"/>
    <property type="evidence" value="ECO:0007669"/>
    <property type="project" value="InterPro"/>
</dbReference>
<feature type="chain" id="PRO_5008999965" description="Flagellar P-ring protein" evidence="5">
    <location>
        <begin position="23"/>
        <end position="373"/>
    </location>
</feature>
<feature type="signal peptide" evidence="5">
    <location>
        <begin position="1"/>
        <end position="22"/>
    </location>
</feature>
<dbReference type="NCBIfam" id="NF003676">
    <property type="entry name" value="PRK05303.1"/>
    <property type="match status" value="1"/>
</dbReference>
<keyword evidence="3 5" id="KW-0732">Signal</keyword>
<dbReference type="Pfam" id="PF02119">
    <property type="entry name" value="FlgI"/>
    <property type="match status" value="1"/>
</dbReference>
<comment type="similarity">
    <text evidence="5">Belongs to the FlgI family.</text>
</comment>
<gene>
    <name evidence="5 6" type="primary">flgI</name>
    <name evidence="6" type="ORF">LuPra_03642</name>
</gene>
<evidence type="ECO:0000256" key="5">
    <source>
        <dbReference type="HAMAP-Rule" id="MF_00416"/>
    </source>
</evidence>
<comment type="function">
    <text evidence="1 5">Assembles around the rod to form the L-ring and probably protects the motor/basal body from shearing forces during rotation.</text>
</comment>